<feature type="domain" description="Bacterial type II secretion system protein E" evidence="2">
    <location>
        <begin position="19"/>
        <end position="302"/>
    </location>
</feature>
<dbReference type="InterPro" id="IPR025662">
    <property type="entry name" value="Sigma_54_int_dom_ATP-bd_1"/>
</dbReference>
<evidence type="ECO:0000313" key="3">
    <source>
        <dbReference type="EMBL" id="MHO04578.1"/>
    </source>
</evidence>
<dbReference type="InterPro" id="IPR001482">
    <property type="entry name" value="T2SS/T4SS_dom"/>
</dbReference>
<dbReference type="GO" id="GO:0016887">
    <property type="term" value="F:ATP hydrolysis activity"/>
    <property type="evidence" value="ECO:0007669"/>
    <property type="project" value="InterPro"/>
</dbReference>
<dbReference type="AlphaFoldDB" id="A0A3L0VXW3"/>
<gene>
    <name evidence="3" type="ORF">D9F05_09360</name>
</gene>
<dbReference type="InterPro" id="IPR050921">
    <property type="entry name" value="T4SS_GSP_E_ATPase"/>
</dbReference>
<proteinExistence type="inferred from homology"/>
<sequence length="375" mass="41619">MVSRYVMPGCPATFLDETDLNLLLSYAQEVGASDIYIRSLRPISARIRGEIHRLTDRILQDHEVNQIMKAIYEGDNGPVQVAIKPISKAYSFRHKSGQRLRFRCQGTGTQVNGQFAISLTLRELPAIPRKLNKEELGPLYDTLFPDVGLVLICGETGSGKSTLMAGIIRDLIEKDDHQHILEYSQPIEYVYDDLLSGKHHVEVEQSEVPANIPSFPEAIADALRRDPDIILVGEARDAETIKAALLAAQTGHTVYTTVHANTVGSVFLRLLQSLPSDSSAMILGGLIDSIRTIVCQDLLKTISGDRVAIRESLSFTQELRDQLLQAAQHDIMSVPSIATKMVKVHGVTKLQAVKRLVEEGAISEHWIGLYERDYE</sequence>
<name>A0A3L0VXW3_ECOLX</name>
<dbReference type="SUPFAM" id="SSF52540">
    <property type="entry name" value="P-loop containing nucleoside triphosphate hydrolases"/>
    <property type="match status" value="1"/>
</dbReference>
<accession>A0A3L0VXW3</accession>
<evidence type="ECO:0000259" key="2">
    <source>
        <dbReference type="Pfam" id="PF00437"/>
    </source>
</evidence>
<dbReference type="InterPro" id="IPR027417">
    <property type="entry name" value="P-loop_NTPase"/>
</dbReference>
<evidence type="ECO:0000256" key="1">
    <source>
        <dbReference type="ARBA" id="ARBA00006611"/>
    </source>
</evidence>
<protein>
    <submittedName>
        <fullName evidence="3">DotB-like type IV secretion system protein</fullName>
    </submittedName>
</protein>
<comment type="caution">
    <text evidence="3">The sequence shown here is derived from an EMBL/GenBank/DDBJ whole genome shotgun (WGS) entry which is preliminary data.</text>
</comment>
<reference evidence="3" key="1">
    <citation type="submission" date="2018-10" db="EMBL/GenBank/DDBJ databases">
        <authorList>
            <consortium name="NARMS: The National Antimicrobial Resistance Monitoring System"/>
        </authorList>
    </citation>
    <scope>NUCLEOTIDE SEQUENCE [LARGE SCALE GENOMIC DNA]</scope>
    <source>
        <strain evidence="3">CVM N17EC0388</strain>
    </source>
</reference>
<comment type="similarity">
    <text evidence="1">Belongs to the GSP E family.</text>
</comment>
<dbReference type="Gene3D" id="3.30.450.90">
    <property type="match status" value="1"/>
</dbReference>
<dbReference type="PANTHER" id="PTHR30486">
    <property type="entry name" value="TWITCHING MOTILITY PROTEIN PILT"/>
    <property type="match status" value="1"/>
</dbReference>
<dbReference type="Gene3D" id="3.40.50.300">
    <property type="entry name" value="P-loop containing nucleotide triphosphate hydrolases"/>
    <property type="match status" value="1"/>
</dbReference>
<dbReference type="PANTHER" id="PTHR30486:SF6">
    <property type="entry name" value="TYPE IV PILUS RETRACTATION ATPASE PILT"/>
    <property type="match status" value="1"/>
</dbReference>
<dbReference type="EMBL" id="RNRV01000013">
    <property type="protein sequence ID" value="MHO04578.1"/>
    <property type="molecule type" value="Genomic_DNA"/>
</dbReference>
<organism evidence="3">
    <name type="scientific">Escherichia coli</name>
    <dbReference type="NCBI Taxonomy" id="562"/>
    <lineage>
        <taxon>Bacteria</taxon>
        <taxon>Pseudomonadati</taxon>
        <taxon>Pseudomonadota</taxon>
        <taxon>Gammaproteobacteria</taxon>
        <taxon>Enterobacterales</taxon>
        <taxon>Enterobacteriaceae</taxon>
        <taxon>Escherichia</taxon>
    </lineage>
</organism>
<dbReference type="PROSITE" id="PS00675">
    <property type="entry name" value="SIGMA54_INTERACT_1"/>
    <property type="match status" value="1"/>
</dbReference>
<dbReference type="Pfam" id="PF00437">
    <property type="entry name" value="T2SSE"/>
    <property type="match status" value="1"/>
</dbReference>